<dbReference type="FunCoup" id="A0A673AXG4">
    <property type="interactions" value="495"/>
</dbReference>
<dbReference type="Ensembl" id="ENSSORT00005035365.1">
    <property type="protein sequence ID" value="ENSSORP00005034446.1"/>
    <property type="gene ID" value="ENSSORG00005016258.1"/>
</dbReference>
<evidence type="ECO:0000313" key="2">
    <source>
        <dbReference type="Ensembl" id="ENSSORP00005034446.1"/>
    </source>
</evidence>
<feature type="compositionally biased region" description="Basic and acidic residues" evidence="1">
    <location>
        <begin position="236"/>
        <end position="257"/>
    </location>
</feature>
<dbReference type="Proteomes" id="UP000472271">
    <property type="component" value="Chromosome 21"/>
</dbReference>
<dbReference type="CTD" id="94240"/>
<feature type="region of interest" description="Disordered" evidence="1">
    <location>
        <begin position="123"/>
        <end position="221"/>
    </location>
</feature>
<keyword evidence="3" id="KW-1185">Reference proteome</keyword>
<name>A0A673AXG4_9TELE</name>
<dbReference type="OrthoDB" id="10053624at2759"/>
<reference evidence="2" key="3">
    <citation type="submission" date="2025-09" db="UniProtKB">
        <authorList>
            <consortium name="Ensembl"/>
        </authorList>
    </citation>
    <scope>IDENTIFICATION</scope>
</reference>
<feature type="compositionally biased region" description="Polar residues" evidence="1">
    <location>
        <begin position="195"/>
        <end position="206"/>
    </location>
</feature>
<evidence type="ECO:0000256" key="1">
    <source>
        <dbReference type="SAM" id="MobiDB-lite"/>
    </source>
</evidence>
<evidence type="ECO:0000313" key="3">
    <source>
        <dbReference type="Proteomes" id="UP000472271"/>
    </source>
</evidence>
<dbReference type="InParanoid" id="A0A673AXG4"/>
<dbReference type="RefSeq" id="XP_029979921.1">
    <property type="nucleotide sequence ID" value="XM_030124061.1"/>
</dbReference>
<feature type="compositionally biased region" description="Polar residues" evidence="1">
    <location>
        <begin position="264"/>
        <end position="283"/>
    </location>
</feature>
<feature type="compositionally biased region" description="Basic and acidic residues" evidence="1">
    <location>
        <begin position="125"/>
        <end position="180"/>
    </location>
</feature>
<dbReference type="CDD" id="cd14279">
    <property type="entry name" value="CUE"/>
    <property type="match status" value="1"/>
</dbReference>
<dbReference type="AlphaFoldDB" id="A0A673AXG4"/>
<gene>
    <name evidence="2" type="primary">epsti1</name>
</gene>
<dbReference type="InterPro" id="IPR026185">
    <property type="entry name" value="EPSTI1"/>
</dbReference>
<sequence>MDPDQNQRNTRNQLNSRGSGSVPGSDFPPENPDRNTPESDSRNAQTTDRQPRYSDGFTMIPPNESRRSSLKKIAQKGEEDLQRWKETHRPAAVHVPPEKLGGGAITMAEAREKQFIGARFSKLQKKLEKEDMDKRRRQEKEEEYQKMKAKQREKAERLEKRERQEEQTRRDQFRQDHLRVTENFLQRLERRAPHPQTSTDASSTSEPLEGKQNAKKSEREIQLDHKSVNAAFLDRIEGRSRQHEEKTKRDGVREAERPCLASDTFGNQSVQTSHQQQPLTYLKSDSGQSCSGWAAEADPEPDCEWNLMKLMSSFPNYDRCFLEDILTQCNGDYQQAYELLICTLS</sequence>
<reference evidence="2" key="2">
    <citation type="submission" date="2025-08" db="UniProtKB">
        <authorList>
            <consortium name="Ensembl"/>
        </authorList>
    </citation>
    <scope>IDENTIFICATION</scope>
</reference>
<feature type="region of interest" description="Disordered" evidence="1">
    <location>
        <begin position="236"/>
        <end position="283"/>
    </location>
</feature>
<dbReference type="SUPFAM" id="SSF46934">
    <property type="entry name" value="UBA-like"/>
    <property type="match status" value="1"/>
</dbReference>
<proteinExistence type="predicted"/>
<feature type="compositionally biased region" description="Basic and acidic residues" evidence="1">
    <location>
        <begin position="75"/>
        <end position="89"/>
    </location>
</feature>
<dbReference type="GeneID" id="115411849"/>
<feature type="region of interest" description="Disordered" evidence="1">
    <location>
        <begin position="1"/>
        <end position="100"/>
    </location>
</feature>
<dbReference type="PANTHER" id="PTHR22529">
    <property type="entry name" value="EPITHELIAL-STROMAL INTERACTION PROTEIN 1"/>
    <property type="match status" value="1"/>
</dbReference>
<protein>
    <submittedName>
        <fullName evidence="2">Uncharacterized protein</fullName>
    </submittedName>
</protein>
<accession>A0A673AXG4</accession>
<dbReference type="PANTHER" id="PTHR22529:SF1">
    <property type="entry name" value="EPITHELIAL-STROMAL INTERACTION PROTEIN 1"/>
    <property type="match status" value="1"/>
</dbReference>
<feature type="compositionally biased region" description="Basic and acidic residues" evidence="1">
    <location>
        <begin position="31"/>
        <end position="41"/>
    </location>
</feature>
<dbReference type="InterPro" id="IPR009060">
    <property type="entry name" value="UBA-like_sf"/>
</dbReference>
<organism evidence="2 3">
    <name type="scientific">Sphaeramia orbicularis</name>
    <name type="common">orbiculate cardinalfish</name>
    <dbReference type="NCBI Taxonomy" id="375764"/>
    <lineage>
        <taxon>Eukaryota</taxon>
        <taxon>Metazoa</taxon>
        <taxon>Chordata</taxon>
        <taxon>Craniata</taxon>
        <taxon>Vertebrata</taxon>
        <taxon>Euteleostomi</taxon>
        <taxon>Actinopterygii</taxon>
        <taxon>Neopterygii</taxon>
        <taxon>Teleostei</taxon>
        <taxon>Neoteleostei</taxon>
        <taxon>Acanthomorphata</taxon>
        <taxon>Gobiaria</taxon>
        <taxon>Kurtiformes</taxon>
        <taxon>Apogonoidei</taxon>
        <taxon>Apogonidae</taxon>
        <taxon>Apogoninae</taxon>
        <taxon>Sphaeramia</taxon>
    </lineage>
</organism>
<reference evidence="2" key="1">
    <citation type="submission" date="2019-06" db="EMBL/GenBank/DDBJ databases">
        <authorList>
            <consortium name="Wellcome Sanger Institute Data Sharing"/>
        </authorList>
    </citation>
    <scope>NUCLEOTIDE SEQUENCE [LARGE SCALE GENOMIC DNA]</scope>
</reference>
<feature type="compositionally biased region" description="Polar residues" evidence="1">
    <location>
        <begin position="1"/>
        <end position="19"/>
    </location>
</feature>